<feature type="transmembrane region" description="Helical" evidence="1">
    <location>
        <begin position="369"/>
        <end position="391"/>
    </location>
</feature>
<keyword evidence="1" id="KW-0472">Membrane</keyword>
<sequence>MGKKDSLVSKGRYELRYRGDQCLNCGHPLDTSDKYCPSCSQANSTKKLSLKDFVDEFFSGLINYDSKLLKTLSVLLVRPGTITKDYINGKRVTYTNPFRFLLSLAFLYFLMVTFNNRFTGLDRAASRFDRNISMGSPIMYDANSDSFSSDSTEFKKRTSEVLAHLDPADANTPEVKKGVSILDSLIVATNLKKVNRDSLMATDPSGYFKSLEEENSGINRFSSKMEFFGRMIQVDTLYSFQHAQEKYNIPSSLSNKMAFQVSNSFLRIMDHPSDFINSTISKLPFVIFLFLPVFAIFIWLVYIRKKYTYTDHLIFSFHNQSLLFILLILSLVIDAIFKVSSAAIFITIFSVYLFLAMKKFYGQGTFKTIVKYLFLNTIFTFLAVFTVIMLFTGSVFTY</sequence>
<evidence type="ECO:0000313" key="3">
    <source>
        <dbReference type="Proteomes" id="UP001595841"/>
    </source>
</evidence>
<dbReference type="Proteomes" id="UP001595841">
    <property type="component" value="Unassembled WGS sequence"/>
</dbReference>
<dbReference type="InterPro" id="IPR022134">
    <property type="entry name" value="DUF3667"/>
</dbReference>
<keyword evidence="1" id="KW-1133">Transmembrane helix</keyword>
<accession>A0ABV8PEY1</accession>
<evidence type="ECO:0000256" key="1">
    <source>
        <dbReference type="SAM" id="Phobius"/>
    </source>
</evidence>
<organism evidence="2 3">
    <name type="scientific">Flagellimonas marina</name>
    <dbReference type="NCBI Taxonomy" id="1775168"/>
    <lineage>
        <taxon>Bacteria</taxon>
        <taxon>Pseudomonadati</taxon>
        <taxon>Bacteroidota</taxon>
        <taxon>Flavobacteriia</taxon>
        <taxon>Flavobacteriales</taxon>
        <taxon>Flavobacteriaceae</taxon>
        <taxon>Flagellimonas</taxon>
    </lineage>
</organism>
<proteinExistence type="predicted"/>
<feature type="transmembrane region" description="Helical" evidence="1">
    <location>
        <begin position="100"/>
        <end position="118"/>
    </location>
</feature>
<feature type="transmembrane region" description="Helical" evidence="1">
    <location>
        <begin position="339"/>
        <end position="357"/>
    </location>
</feature>
<name>A0ABV8PEY1_9FLAO</name>
<dbReference type="EMBL" id="JBHSCL010000002">
    <property type="protein sequence ID" value="MFC4218542.1"/>
    <property type="molecule type" value="Genomic_DNA"/>
</dbReference>
<comment type="caution">
    <text evidence="2">The sequence shown here is derived from an EMBL/GenBank/DDBJ whole genome shotgun (WGS) entry which is preliminary data.</text>
</comment>
<feature type="transmembrane region" description="Helical" evidence="1">
    <location>
        <begin position="314"/>
        <end position="333"/>
    </location>
</feature>
<dbReference type="Pfam" id="PF12412">
    <property type="entry name" value="DUF3667"/>
    <property type="match status" value="1"/>
</dbReference>
<keyword evidence="1" id="KW-0812">Transmembrane</keyword>
<keyword evidence="3" id="KW-1185">Reference proteome</keyword>
<feature type="transmembrane region" description="Helical" evidence="1">
    <location>
        <begin position="283"/>
        <end position="302"/>
    </location>
</feature>
<reference evidence="3" key="1">
    <citation type="journal article" date="2019" name="Int. J. Syst. Evol. Microbiol.">
        <title>The Global Catalogue of Microorganisms (GCM) 10K type strain sequencing project: providing services to taxonomists for standard genome sequencing and annotation.</title>
        <authorList>
            <consortium name="The Broad Institute Genomics Platform"/>
            <consortium name="The Broad Institute Genome Sequencing Center for Infectious Disease"/>
            <person name="Wu L."/>
            <person name="Ma J."/>
        </authorList>
    </citation>
    <scope>NUCLEOTIDE SEQUENCE [LARGE SCALE GENOMIC DNA]</scope>
    <source>
        <strain evidence="3">CGMCC 1.15774</strain>
    </source>
</reference>
<evidence type="ECO:0000313" key="2">
    <source>
        <dbReference type="EMBL" id="MFC4218542.1"/>
    </source>
</evidence>
<protein>
    <submittedName>
        <fullName evidence="2">DUF3667 domain-containing protein</fullName>
    </submittedName>
</protein>
<dbReference type="RefSeq" id="WP_379761886.1">
    <property type="nucleotide sequence ID" value="NZ_JBHSCL010000002.1"/>
</dbReference>
<gene>
    <name evidence="2" type="ORF">ACFOWS_00255</name>
</gene>